<keyword evidence="9" id="KW-1185">Reference proteome</keyword>
<dbReference type="SUPFAM" id="SSF56420">
    <property type="entry name" value="Peptide deformylase"/>
    <property type="match status" value="1"/>
</dbReference>
<dbReference type="AlphaFoldDB" id="A0A2V3IIC5"/>
<evidence type="ECO:0000256" key="6">
    <source>
        <dbReference type="ARBA" id="ARBA00023004"/>
    </source>
</evidence>
<dbReference type="OrthoDB" id="276063at2759"/>
<dbReference type="EC" id="3.5.1.88" evidence="2 7"/>
<dbReference type="PANTHER" id="PTHR10458:SF22">
    <property type="entry name" value="PEPTIDE DEFORMYLASE"/>
    <property type="match status" value="1"/>
</dbReference>
<proteinExistence type="inferred from homology"/>
<comment type="catalytic activity">
    <reaction evidence="7">
        <text>N-terminal N-formyl-L-methionyl-[peptide] + H2O = N-terminal L-methionyl-[peptide] + formate</text>
        <dbReference type="Rhea" id="RHEA:24420"/>
        <dbReference type="Rhea" id="RHEA-COMP:10639"/>
        <dbReference type="Rhea" id="RHEA-COMP:10640"/>
        <dbReference type="ChEBI" id="CHEBI:15377"/>
        <dbReference type="ChEBI" id="CHEBI:15740"/>
        <dbReference type="ChEBI" id="CHEBI:49298"/>
        <dbReference type="ChEBI" id="CHEBI:64731"/>
        <dbReference type="EC" id="3.5.1.88"/>
    </reaction>
</comment>
<comment type="caution">
    <text evidence="8">The sequence shown here is derived from an EMBL/GenBank/DDBJ whole genome shotgun (WGS) entry which is preliminary data.</text>
</comment>
<evidence type="ECO:0000313" key="9">
    <source>
        <dbReference type="Proteomes" id="UP000247409"/>
    </source>
</evidence>
<dbReference type="GO" id="GO:0046872">
    <property type="term" value="F:metal ion binding"/>
    <property type="evidence" value="ECO:0007669"/>
    <property type="project" value="UniProtKB-KW"/>
</dbReference>
<evidence type="ECO:0000313" key="8">
    <source>
        <dbReference type="EMBL" id="PXF41821.1"/>
    </source>
</evidence>
<evidence type="ECO:0000256" key="2">
    <source>
        <dbReference type="ARBA" id="ARBA00012175"/>
    </source>
</evidence>
<evidence type="ECO:0000256" key="1">
    <source>
        <dbReference type="ARBA" id="ARBA00010759"/>
    </source>
</evidence>
<dbReference type="CDD" id="cd00487">
    <property type="entry name" value="Pep_deformylase"/>
    <property type="match status" value="1"/>
</dbReference>
<dbReference type="EMBL" id="NBIV01000193">
    <property type="protein sequence ID" value="PXF41821.1"/>
    <property type="molecule type" value="Genomic_DNA"/>
</dbReference>
<accession>A0A2V3IIC5</accession>
<evidence type="ECO:0000256" key="5">
    <source>
        <dbReference type="ARBA" id="ARBA00022917"/>
    </source>
</evidence>
<keyword evidence="4 7" id="KW-0378">Hydrolase</keyword>
<dbReference type="GO" id="GO:0042586">
    <property type="term" value="F:peptide deformylase activity"/>
    <property type="evidence" value="ECO:0007669"/>
    <property type="project" value="UniProtKB-EC"/>
</dbReference>
<dbReference type="FunFam" id="3.90.45.10:FF:000005">
    <property type="entry name" value="Peptide deformylase"/>
    <property type="match status" value="1"/>
</dbReference>
<evidence type="ECO:0000256" key="7">
    <source>
        <dbReference type="RuleBase" id="RU362111"/>
    </source>
</evidence>
<keyword evidence="3 7" id="KW-0479">Metal-binding</keyword>
<dbReference type="Proteomes" id="UP000247409">
    <property type="component" value="Unassembled WGS sequence"/>
</dbReference>
<dbReference type="STRING" id="448386.A0A2V3IIC5"/>
<name>A0A2V3IIC5_9FLOR</name>
<comment type="similarity">
    <text evidence="1 7">Belongs to the polypeptide deformylase family.</text>
</comment>
<keyword evidence="5 7" id="KW-0648">Protein biosynthesis</keyword>
<dbReference type="NCBIfam" id="NF001159">
    <property type="entry name" value="PRK00150.1-3"/>
    <property type="match status" value="1"/>
</dbReference>
<dbReference type="Pfam" id="PF01327">
    <property type="entry name" value="Pep_deformylase"/>
    <property type="match status" value="1"/>
</dbReference>
<organism evidence="8 9">
    <name type="scientific">Gracilariopsis chorda</name>
    <dbReference type="NCBI Taxonomy" id="448386"/>
    <lineage>
        <taxon>Eukaryota</taxon>
        <taxon>Rhodophyta</taxon>
        <taxon>Florideophyceae</taxon>
        <taxon>Rhodymeniophycidae</taxon>
        <taxon>Gracilariales</taxon>
        <taxon>Gracilariaceae</taxon>
        <taxon>Gracilariopsis</taxon>
    </lineage>
</organism>
<comment type="function">
    <text evidence="7">Removes the formyl group from the N-terminal Met of newly synthesized proteins.</text>
</comment>
<dbReference type="InterPro" id="IPR036821">
    <property type="entry name" value="Peptide_deformylase_sf"/>
</dbReference>
<dbReference type="HAMAP" id="MF_00163">
    <property type="entry name" value="Pep_deformylase"/>
    <property type="match status" value="1"/>
</dbReference>
<protein>
    <recommendedName>
        <fullName evidence="2 7">Peptide deformylase</fullName>
        <ecNumber evidence="2 7">3.5.1.88</ecNumber>
    </recommendedName>
</protein>
<dbReference type="GO" id="GO:0006412">
    <property type="term" value="P:translation"/>
    <property type="evidence" value="ECO:0007669"/>
    <property type="project" value="UniProtKB-KW"/>
</dbReference>
<dbReference type="NCBIfam" id="TIGR00079">
    <property type="entry name" value="pept_deformyl"/>
    <property type="match status" value="1"/>
</dbReference>
<reference evidence="8 9" key="1">
    <citation type="journal article" date="2018" name="Mol. Biol. Evol.">
        <title>Analysis of the draft genome of the red seaweed Gracilariopsis chorda provides insights into genome size evolution in Rhodophyta.</title>
        <authorList>
            <person name="Lee J."/>
            <person name="Yang E.C."/>
            <person name="Graf L."/>
            <person name="Yang J.H."/>
            <person name="Qiu H."/>
            <person name="Zel Zion U."/>
            <person name="Chan C.X."/>
            <person name="Stephens T.G."/>
            <person name="Weber A.P.M."/>
            <person name="Boo G.H."/>
            <person name="Boo S.M."/>
            <person name="Kim K.M."/>
            <person name="Shin Y."/>
            <person name="Jung M."/>
            <person name="Lee S.J."/>
            <person name="Yim H.S."/>
            <person name="Lee J.H."/>
            <person name="Bhattacharya D."/>
            <person name="Yoon H.S."/>
        </authorList>
    </citation>
    <scope>NUCLEOTIDE SEQUENCE [LARGE SCALE GENOMIC DNA]</scope>
    <source>
        <strain evidence="8 9">SKKU-2015</strain>
        <tissue evidence="8">Whole body</tissue>
    </source>
</reference>
<dbReference type="InterPro" id="IPR023635">
    <property type="entry name" value="Peptide_deformylase"/>
</dbReference>
<sequence>MQTKALPPAFIQAATRGLLHRPRKLLTTTTRHSSTRLPLLRRRIRPTSIRMQASAQNTLAEERDPGAVVGTSLRILKYPHPLLRAENATIETFDEQLKQVAREMLRVMYASRGVGLAAPQVGINKRLMVFNPEGEQRAFLQEVVLVNPQIIASSKKTDVEMEACLSFPGMSGRVRRHEWVKIEAQRLNGKQFKAKYEGWKARIFQHEFDHLEKTLYIDRLEEEDKPKVKDTLQQLVEVYKSEPYQSMQAAL</sequence>
<keyword evidence="6" id="KW-0408">Iron</keyword>
<evidence type="ECO:0000256" key="4">
    <source>
        <dbReference type="ARBA" id="ARBA00022801"/>
    </source>
</evidence>
<dbReference type="PRINTS" id="PR01576">
    <property type="entry name" value="PDEFORMYLASE"/>
</dbReference>
<dbReference type="Gene3D" id="3.90.45.10">
    <property type="entry name" value="Peptide deformylase"/>
    <property type="match status" value="1"/>
</dbReference>
<evidence type="ECO:0000256" key="3">
    <source>
        <dbReference type="ARBA" id="ARBA00022723"/>
    </source>
</evidence>
<gene>
    <name evidence="8" type="ORF">BWQ96_08469</name>
</gene>
<dbReference type="PANTHER" id="PTHR10458">
    <property type="entry name" value="PEPTIDE DEFORMYLASE"/>
    <property type="match status" value="1"/>
</dbReference>